<evidence type="ECO:0000313" key="5">
    <source>
        <dbReference type="Proteomes" id="UP000821866"/>
    </source>
</evidence>
<comment type="caution">
    <text evidence="4">The sequence shown here is derived from an EMBL/GenBank/DDBJ whole genome shotgun (WGS) entry which is preliminary data.</text>
</comment>
<dbReference type="PANTHER" id="PTHR13071:SF4">
    <property type="entry name" value="SMALL RIBOSOMAL SUBUNIT PROTEIN MS22"/>
    <property type="match status" value="1"/>
</dbReference>
<feature type="signal peptide" evidence="2">
    <location>
        <begin position="1"/>
        <end position="24"/>
    </location>
</feature>
<evidence type="ECO:0000256" key="1">
    <source>
        <dbReference type="SAM" id="MobiDB-lite"/>
    </source>
</evidence>
<dbReference type="VEuPathDB" id="VectorBase:LOC119160844"/>
<feature type="compositionally biased region" description="Pro residues" evidence="1">
    <location>
        <begin position="239"/>
        <end position="256"/>
    </location>
</feature>
<dbReference type="InterPro" id="IPR035940">
    <property type="entry name" value="CAP_sf"/>
</dbReference>
<evidence type="ECO:0000256" key="2">
    <source>
        <dbReference type="SAM" id="SignalP"/>
    </source>
</evidence>
<dbReference type="InterPro" id="IPR014044">
    <property type="entry name" value="CAP_dom"/>
</dbReference>
<dbReference type="GO" id="GO:0003735">
    <property type="term" value="F:structural constituent of ribosome"/>
    <property type="evidence" value="ECO:0007669"/>
    <property type="project" value="TreeGrafter"/>
</dbReference>
<organism evidence="4 5">
    <name type="scientific">Rhipicephalus microplus</name>
    <name type="common">Cattle tick</name>
    <name type="synonym">Boophilus microplus</name>
    <dbReference type="NCBI Taxonomy" id="6941"/>
    <lineage>
        <taxon>Eukaryota</taxon>
        <taxon>Metazoa</taxon>
        <taxon>Ecdysozoa</taxon>
        <taxon>Arthropoda</taxon>
        <taxon>Chelicerata</taxon>
        <taxon>Arachnida</taxon>
        <taxon>Acari</taxon>
        <taxon>Parasitiformes</taxon>
        <taxon>Ixodida</taxon>
        <taxon>Ixodoidea</taxon>
        <taxon>Ixodidae</taxon>
        <taxon>Rhipicephalinae</taxon>
        <taxon>Rhipicephalus</taxon>
        <taxon>Boophilus</taxon>
    </lineage>
</organism>
<dbReference type="EMBL" id="JABSTU010000001">
    <property type="protein sequence ID" value="KAH8038822.1"/>
    <property type="molecule type" value="Genomic_DNA"/>
</dbReference>
<dbReference type="GO" id="GO:0005763">
    <property type="term" value="C:mitochondrial small ribosomal subunit"/>
    <property type="evidence" value="ECO:0007669"/>
    <property type="project" value="TreeGrafter"/>
</dbReference>
<dbReference type="Pfam" id="PF10245">
    <property type="entry name" value="MRP-S22"/>
    <property type="match status" value="1"/>
</dbReference>
<reference evidence="4" key="1">
    <citation type="journal article" date="2020" name="Cell">
        <title>Large-Scale Comparative Analyses of Tick Genomes Elucidate Their Genetic Diversity and Vector Capacities.</title>
        <authorList>
            <consortium name="Tick Genome and Microbiome Consortium (TIGMIC)"/>
            <person name="Jia N."/>
            <person name="Wang J."/>
            <person name="Shi W."/>
            <person name="Du L."/>
            <person name="Sun Y."/>
            <person name="Zhan W."/>
            <person name="Jiang J.F."/>
            <person name="Wang Q."/>
            <person name="Zhang B."/>
            <person name="Ji P."/>
            <person name="Bell-Sakyi L."/>
            <person name="Cui X.M."/>
            <person name="Yuan T.T."/>
            <person name="Jiang B.G."/>
            <person name="Yang W.F."/>
            <person name="Lam T.T."/>
            <person name="Chang Q.C."/>
            <person name="Ding S.J."/>
            <person name="Wang X.J."/>
            <person name="Zhu J.G."/>
            <person name="Ruan X.D."/>
            <person name="Zhao L."/>
            <person name="Wei J.T."/>
            <person name="Ye R.Z."/>
            <person name="Que T.C."/>
            <person name="Du C.H."/>
            <person name="Zhou Y.H."/>
            <person name="Cheng J.X."/>
            <person name="Dai P.F."/>
            <person name="Guo W.B."/>
            <person name="Han X.H."/>
            <person name="Huang E.J."/>
            <person name="Li L.F."/>
            <person name="Wei W."/>
            <person name="Gao Y.C."/>
            <person name="Liu J.Z."/>
            <person name="Shao H.Z."/>
            <person name="Wang X."/>
            <person name="Wang C.C."/>
            <person name="Yang T.C."/>
            <person name="Huo Q.B."/>
            <person name="Li W."/>
            <person name="Chen H.Y."/>
            <person name="Chen S.E."/>
            <person name="Zhou L.G."/>
            <person name="Ni X.B."/>
            <person name="Tian J.H."/>
            <person name="Sheng Y."/>
            <person name="Liu T."/>
            <person name="Pan Y.S."/>
            <person name="Xia L.Y."/>
            <person name="Li J."/>
            <person name="Zhao F."/>
            <person name="Cao W.C."/>
        </authorList>
    </citation>
    <scope>NUCLEOTIDE SEQUENCE</scope>
    <source>
        <strain evidence="4">Rmic-2018</strain>
    </source>
</reference>
<keyword evidence="2" id="KW-0732">Signal</keyword>
<dbReference type="Pfam" id="PF00188">
    <property type="entry name" value="CAP"/>
    <property type="match status" value="1"/>
</dbReference>
<dbReference type="AlphaFoldDB" id="A0A9J6EWP1"/>
<dbReference type="InterPro" id="IPR001283">
    <property type="entry name" value="CRISP-related"/>
</dbReference>
<protein>
    <recommendedName>
        <fullName evidence="3">SCP domain-containing protein</fullName>
    </recommendedName>
</protein>
<feature type="domain" description="SCP" evidence="3">
    <location>
        <begin position="57"/>
        <end position="200"/>
    </location>
</feature>
<dbReference type="Gene3D" id="3.40.33.10">
    <property type="entry name" value="CAP"/>
    <property type="match status" value="1"/>
</dbReference>
<dbReference type="CDD" id="cd05380">
    <property type="entry name" value="CAP_euk"/>
    <property type="match status" value="1"/>
</dbReference>
<sequence>MTAAAFGPLLLATAWTSLWSPADAQCTPELRRKRPTHTVCQPPNPACTIYRSGVNDADRALILSRHNEHRSQVAKGRLPGFAAATDMQELRWDEEVALVAQAHADLCTPASGDLLQHDKNENRFTSKFQYVGQNLAWDGQSYPVNGPNWTHAIDEWYIEYKYYPAHNIGCGYVYYTVPGARFPHMRKYTCNYGPSGNFRNRPVYTEGATCSACPPPTRCSQATGLCDGQGPAKKGGQDPSPPPDTPGVPPTSEPPMETPSWPYVTLGVTLVGVLALLVRHRLLLACDCSHRKPDGRGSDFRCPLADGELQESHRRARQKLQMPPVLRERKPCEKVLSKDPEIQGFTSSSYIFTDISYGYKNRDVLDKQWYRFVLDRACIQFEPDDAEYIRVTHATYDHIDAKRGFHELRSTRHFGPMAFYLAVVGKVDNLLIDLLQREMIDDTGHLLRLFYHIHPPADGTQVDENSENIELLKALLSLGLLALATFYFSPFSLLTACFNIHPGLIDFLSRHSLILHDLKDRLLSFRAAQSNAEFLTNFDEFLHFKFYIRNNSQKRSHMELALQTYLEIRRSQEEAEKNLASARGHS</sequence>
<dbReference type="VEuPathDB" id="VectorBase:LOC119160850"/>
<dbReference type="Proteomes" id="UP000821866">
    <property type="component" value="Chromosome 1"/>
</dbReference>
<proteinExistence type="predicted"/>
<dbReference type="InterPro" id="IPR019374">
    <property type="entry name" value="Ribosomal_mS22"/>
</dbReference>
<gene>
    <name evidence="4" type="ORF">HPB51_003325</name>
</gene>
<evidence type="ECO:0000313" key="4">
    <source>
        <dbReference type="EMBL" id="KAH8038822.1"/>
    </source>
</evidence>
<feature type="region of interest" description="Disordered" evidence="1">
    <location>
        <begin position="224"/>
        <end position="256"/>
    </location>
</feature>
<name>A0A9J6EWP1_RHIMP</name>
<accession>A0A9J6EWP1</accession>
<reference evidence="4" key="2">
    <citation type="submission" date="2021-09" db="EMBL/GenBank/DDBJ databases">
        <authorList>
            <person name="Jia N."/>
            <person name="Wang J."/>
            <person name="Shi W."/>
            <person name="Du L."/>
            <person name="Sun Y."/>
            <person name="Zhan W."/>
            <person name="Jiang J."/>
            <person name="Wang Q."/>
            <person name="Zhang B."/>
            <person name="Ji P."/>
            <person name="Sakyi L.B."/>
            <person name="Cui X."/>
            <person name="Yuan T."/>
            <person name="Jiang B."/>
            <person name="Yang W."/>
            <person name="Lam T.T.-Y."/>
            <person name="Chang Q."/>
            <person name="Ding S."/>
            <person name="Wang X."/>
            <person name="Zhu J."/>
            <person name="Ruan X."/>
            <person name="Zhao L."/>
            <person name="Wei J."/>
            <person name="Que T."/>
            <person name="Du C."/>
            <person name="Cheng J."/>
            <person name="Dai P."/>
            <person name="Han X."/>
            <person name="Huang E."/>
            <person name="Gao Y."/>
            <person name="Liu J."/>
            <person name="Shao H."/>
            <person name="Ye R."/>
            <person name="Li L."/>
            <person name="Wei W."/>
            <person name="Wang X."/>
            <person name="Wang C."/>
            <person name="Huo Q."/>
            <person name="Li W."/>
            <person name="Guo W."/>
            <person name="Chen H."/>
            <person name="Chen S."/>
            <person name="Zhou L."/>
            <person name="Zhou L."/>
            <person name="Ni X."/>
            <person name="Tian J."/>
            <person name="Zhou Y."/>
            <person name="Sheng Y."/>
            <person name="Liu T."/>
            <person name="Pan Y."/>
            <person name="Xia L."/>
            <person name="Li J."/>
            <person name="Zhao F."/>
            <person name="Cao W."/>
        </authorList>
    </citation>
    <scope>NUCLEOTIDE SEQUENCE</scope>
    <source>
        <strain evidence="4">Rmic-2018</strain>
        <tissue evidence="4">Larvae</tissue>
    </source>
</reference>
<dbReference type="PANTHER" id="PTHR13071">
    <property type="entry name" value="MITOCHONDRIAL 28S RIBOSOMAL PROTEIN S22"/>
    <property type="match status" value="1"/>
</dbReference>
<dbReference type="PRINTS" id="PR00837">
    <property type="entry name" value="V5TPXLIKE"/>
</dbReference>
<dbReference type="SMART" id="SM00198">
    <property type="entry name" value="SCP"/>
    <property type="match status" value="1"/>
</dbReference>
<dbReference type="SUPFAM" id="SSF55797">
    <property type="entry name" value="PR-1-like"/>
    <property type="match status" value="1"/>
</dbReference>
<evidence type="ECO:0000259" key="3">
    <source>
        <dbReference type="SMART" id="SM00198"/>
    </source>
</evidence>
<keyword evidence="5" id="KW-1185">Reference proteome</keyword>
<feature type="chain" id="PRO_5039913216" description="SCP domain-containing protein" evidence="2">
    <location>
        <begin position="25"/>
        <end position="586"/>
    </location>
</feature>